<dbReference type="Proteomes" id="UP001250932">
    <property type="component" value="Unassembled WGS sequence"/>
</dbReference>
<gene>
    <name evidence="1" type="ORF">PPG34_08350</name>
</gene>
<sequence length="471" mass="53099">MASGKPFKKTMLGVSLIHGQFRALAVVKGKTVGSWVCPRPLDSFDHLGEVLAEAVQATNFKGKRVGFLVEDLACVHQYHLVPPMKPADMDTYLKRMSDQEKACEGPAVWRYRKALAGRGRVGFLLDVWPKDHVEQLIRACEEQQLQPIQMFPLSAAFMDQILTVGAEPEEVVLLITKAWDRVVFVVATGDGKPLFDRFLMSNEHSRIQPERIGREITRSLLFATQQLGQRVSQVWLMGEDEWLTAESLQSHVTVPVMPSPIVPDPAYWIWVSLTLAANHPCNFIPAEVRKAPQRRAMRKVSAAVMVGLACLSISTTGVIEGLIEQGQKLTASVEPKTLELAQERDAWQARYAELADIRTKTQVLQDQYEPPIPAWFMAYLGQVVPKDLILTKVALRRTEGRWVVEMTGKGSEDFTRNAEQLTRLEQEFTDGPFHMVMTKGWREHWVDALRRGVRFGDKQETRSFAIKGVIG</sequence>
<proteinExistence type="predicted"/>
<accession>A0ABU3K7J0</accession>
<comment type="caution">
    <text evidence="1">The sequence shown here is derived from an EMBL/GenBank/DDBJ whole genome shotgun (WGS) entry which is preliminary data.</text>
</comment>
<keyword evidence="2" id="KW-1185">Reference proteome</keyword>
<dbReference type="RefSeq" id="WP_313832751.1">
    <property type="nucleotide sequence ID" value="NZ_JAQOUE010000001.1"/>
</dbReference>
<evidence type="ECO:0000313" key="1">
    <source>
        <dbReference type="EMBL" id="MDT7042360.1"/>
    </source>
</evidence>
<reference evidence="1 2" key="1">
    <citation type="journal article" date="2023" name="ISME J.">
        <title>Cultivation and genomic characterization of novel and ubiquitous marine nitrite-oxidizing bacteria from the Nitrospirales.</title>
        <authorList>
            <person name="Mueller A.J."/>
            <person name="Daebeler A."/>
            <person name="Herbold C.W."/>
            <person name="Kirkegaard R.H."/>
            <person name="Daims H."/>
        </authorList>
    </citation>
    <scope>NUCLEOTIDE SEQUENCE [LARGE SCALE GENOMIC DNA]</scope>
    <source>
        <strain evidence="1 2">EB</strain>
    </source>
</reference>
<name>A0ABU3K7J0_9BACT</name>
<evidence type="ECO:0000313" key="2">
    <source>
        <dbReference type="Proteomes" id="UP001250932"/>
    </source>
</evidence>
<organism evidence="1 2">
    <name type="scientific">Candidatus Nitronereus thalassa</name>
    <dbReference type="NCBI Taxonomy" id="3020898"/>
    <lineage>
        <taxon>Bacteria</taxon>
        <taxon>Pseudomonadati</taxon>
        <taxon>Nitrospirota</taxon>
        <taxon>Nitrospiria</taxon>
        <taxon>Nitrospirales</taxon>
        <taxon>Nitrospiraceae</taxon>
        <taxon>Candidatus Nitronereus</taxon>
    </lineage>
</organism>
<protein>
    <submittedName>
        <fullName evidence="1">Uncharacterized protein</fullName>
    </submittedName>
</protein>
<dbReference type="EMBL" id="JAQOUE010000001">
    <property type="protein sequence ID" value="MDT7042360.1"/>
    <property type="molecule type" value="Genomic_DNA"/>
</dbReference>